<evidence type="ECO:0000313" key="2">
    <source>
        <dbReference type="Proteomes" id="UP001057402"/>
    </source>
</evidence>
<accession>A0ACB9QIX5</accession>
<sequence length="773" mass="86360">MDADDGSESQPRPSIHFQLQFDKPLSSQVKLAEWNPEKDLLAMVSDESKVMLHRLNWQRLWTVSPGGCVTSLCWHPDGKVLALGLEDGNISLHDVENGRLLRSMKSHQAAVTCLNWEEDTRPNQNGIWNHSYEDRTSRFYPSAPRTPRFPGVVPGESALLDDGQDSIAELSNAPDKHFNILCSADKDGNICFSIFGIFPIGKCNIHSCGISAGSKEEKTIFLSNCVVSKVALSKDLCHLIVTCSGELAEDLIGCSEREITGGDSQGVYCLVLDTSIFKRRKEELYQVARQASNIEDLLVVVRSSISVMHKQWKNAMNTFREKFDSLSNLIKGNHLDSSPEEEFLSLLGGARTSPAIHQFLVNSLSEVGVKRLSKTVCGAGKELQLIVLNHLQPAADIISFRMGELKAQSKWRARYRGIGLDETLTDSAAERAGMLLVQVERFIKVLSTVIQQYANFFSWLLKCIKLLMSEPIEQPIPYNSELVIIFLKFLYNQDPVNDLLDLSKVDHEVQIDVQTMQRATELIEFGGFTDTGYLKRTLVKMFQEFECSFKEAVQMPFSTISTTIVFKNFLPLFPLSTPSSANFHPISLSFYEAARDDVPANEAFKSSFVDYICFQVPNHSFANLENCMAIVRGDVSGDKSGKHFLEAIFLGIPSGFSCVDLALYKNQQIVMLLNEKSSGAEDSTCACLLILSVCDLPFVQVSRYATRSSFWELNELKESVVHLQLENEKTRTVPHTAIPPLIVSSSRGVACVLAVRKRALVYILEEDEDSDEE</sequence>
<evidence type="ECO:0000313" key="1">
    <source>
        <dbReference type="EMBL" id="KAI4365104.1"/>
    </source>
</evidence>
<proteinExistence type="predicted"/>
<dbReference type="EMBL" id="CM042885">
    <property type="protein sequence ID" value="KAI4365104.1"/>
    <property type="molecule type" value="Genomic_DNA"/>
</dbReference>
<dbReference type="Proteomes" id="UP001057402">
    <property type="component" value="Chromosome 6"/>
</dbReference>
<organism evidence="1 2">
    <name type="scientific">Melastoma candidum</name>
    <dbReference type="NCBI Taxonomy" id="119954"/>
    <lineage>
        <taxon>Eukaryota</taxon>
        <taxon>Viridiplantae</taxon>
        <taxon>Streptophyta</taxon>
        <taxon>Embryophyta</taxon>
        <taxon>Tracheophyta</taxon>
        <taxon>Spermatophyta</taxon>
        <taxon>Magnoliopsida</taxon>
        <taxon>eudicotyledons</taxon>
        <taxon>Gunneridae</taxon>
        <taxon>Pentapetalae</taxon>
        <taxon>rosids</taxon>
        <taxon>malvids</taxon>
        <taxon>Myrtales</taxon>
        <taxon>Melastomataceae</taxon>
        <taxon>Melastomatoideae</taxon>
        <taxon>Melastomateae</taxon>
        <taxon>Melastoma</taxon>
    </lineage>
</organism>
<name>A0ACB9QIX5_9MYRT</name>
<gene>
    <name evidence="1" type="ORF">MLD38_021122</name>
</gene>
<comment type="caution">
    <text evidence="1">The sequence shown here is derived from an EMBL/GenBank/DDBJ whole genome shotgun (WGS) entry which is preliminary data.</text>
</comment>
<protein>
    <submittedName>
        <fullName evidence="1">Uncharacterized protein</fullName>
    </submittedName>
</protein>
<reference evidence="2" key="1">
    <citation type="journal article" date="2023" name="Front. Plant Sci.">
        <title>Chromosomal-level genome assembly of Melastoma candidum provides insights into trichome evolution.</title>
        <authorList>
            <person name="Zhong Y."/>
            <person name="Wu W."/>
            <person name="Sun C."/>
            <person name="Zou P."/>
            <person name="Liu Y."/>
            <person name="Dai S."/>
            <person name="Zhou R."/>
        </authorList>
    </citation>
    <scope>NUCLEOTIDE SEQUENCE [LARGE SCALE GENOMIC DNA]</scope>
</reference>
<keyword evidence="2" id="KW-1185">Reference proteome</keyword>